<dbReference type="GO" id="GO:0000272">
    <property type="term" value="P:polysaccharide catabolic process"/>
    <property type="evidence" value="ECO:0007669"/>
    <property type="project" value="InterPro"/>
</dbReference>
<dbReference type="PROSITE" id="PS00018">
    <property type="entry name" value="EF_HAND_1"/>
    <property type="match status" value="1"/>
</dbReference>
<dbReference type="InterPro" id="IPR015943">
    <property type="entry name" value="WD40/YVTN_repeat-like_dom_sf"/>
</dbReference>
<dbReference type="CDD" id="cd15482">
    <property type="entry name" value="Sialidase_non-viral"/>
    <property type="match status" value="2"/>
</dbReference>
<dbReference type="Gene3D" id="2.130.10.10">
    <property type="entry name" value="YVTN repeat-like/Quinoprotein amine dehydrogenase"/>
    <property type="match status" value="1"/>
</dbReference>
<reference evidence="1" key="1">
    <citation type="journal article" date="2020" name="mSystems">
        <title>Genome- and Community-Level Interaction Insights into Carbon Utilization and Element Cycling Functions of Hydrothermarchaeota in Hydrothermal Sediment.</title>
        <authorList>
            <person name="Zhou Z."/>
            <person name="Liu Y."/>
            <person name="Xu W."/>
            <person name="Pan J."/>
            <person name="Luo Z.H."/>
            <person name="Li M."/>
        </authorList>
    </citation>
    <scope>NUCLEOTIDE SEQUENCE [LARGE SCALE GENOMIC DNA]</scope>
    <source>
        <strain evidence="1">SpSt-500</strain>
    </source>
</reference>
<name>A0A832G6E1_9BACT</name>
<proteinExistence type="predicted"/>
<accession>A0A832G6E1</accession>
<dbReference type="Gene3D" id="2.120.10.10">
    <property type="match status" value="1"/>
</dbReference>
<dbReference type="SUPFAM" id="SSF63446">
    <property type="entry name" value="Type I dockerin domain"/>
    <property type="match status" value="1"/>
</dbReference>
<dbReference type="InterPro" id="IPR036439">
    <property type="entry name" value="Dockerin_dom_sf"/>
</dbReference>
<gene>
    <name evidence="1" type="ORF">ENS56_04140</name>
</gene>
<dbReference type="InterPro" id="IPR036278">
    <property type="entry name" value="Sialidase_sf"/>
</dbReference>
<dbReference type="InterPro" id="IPR029062">
    <property type="entry name" value="Class_I_gatase-like"/>
</dbReference>
<protein>
    <submittedName>
        <fullName evidence="1">Exo-alpha-sialidase</fullName>
    </submittedName>
</protein>
<evidence type="ECO:0000313" key="1">
    <source>
        <dbReference type="EMBL" id="HGT47201.1"/>
    </source>
</evidence>
<dbReference type="AlphaFoldDB" id="A0A832G6E1"/>
<comment type="caution">
    <text evidence="1">The sequence shown here is derived from an EMBL/GenBank/DDBJ whole genome shotgun (WGS) entry which is preliminary data.</text>
</comment>
<dbReference type="SUPFAM" id="SSF52317">
    <property type="entry name" value="Class I glutamine amidotransferase-like"/>
    <property type="match status" value="1"/>
</dbReference>
<dbReference type="EMBL" id="DSVI01000004">
    <property type="protein sequence ID" value="HGT47201.1"/>
    <property type="molecule type" value="Genomic_DNA"/>
</dbReference>
<dbReference type="SUPFAM" id="SSF50939">
    <property type="entry name" value="Sialidases"/>
    <property type="match status" value="2"/>
</dbReference>
<dbReference type="InterPro" id="IPR018247">
    <property type="entry name" value="EF_Hand_1_Ca_BS"/>
</dbReference>
<sequence>MGKKLLSLSYVIILILLFQSSFYSQVEDKRWTRVNLNPENIQPIDKNYKFNEVHYSQVHKLSNSIEAVVNPNFRILPSANSTQSEISIDVHPSNSNILFASANSTNWPVTTLYGTGLYWSTNGGNNWTGYDNPPIGSNSGDPAAVIGPNGNFYIGYIRSGGGQGVSVSTNNGTTWSNYVAAADPGSGNLLDKNHLWVDKKTSSPYANRVYDAWTHFVTGSSSNNQVVINYSTNNGVNWTSFVDLSSSLSPGSHAQGVNIATGPNGEVYAAFAIYDNWGTGVYGEDAIGFAKSTDGGITWTKARIYSAANFGIRGTLKSTSIRVSSFPSMAVDCSGGSRNGYIYIVWPQRGVSPAGSDPDIVMIRSTNGGASWSSPIRVNNDALNNGKDQYYPWCTVDQSNGALHVVFYDNRNTTSDSSGVWMASSFDGGLTFDNFQVSDANFKPKPISGLASGYQGDYIGITASSGKVFPIWADDRTGNYQAWSTIVSFGPSINHTPLTNTENLNGPFVVNATITSINLILPSSVKVYWGRGVGVLSDSILMTNTGGNNYTASIPGNGTTTTYNYYISASDNQGFRTTSPSNAPTNYYSFQTFIDNTPPAITHTPLQNIPPSRFPPAVTADVSDNLGIQSVVCEYRKNGGTVSSFNLTLQSGNTYSAVFPVITVIPGDLIEYRIKATDNSQQNNISYSPATGFYSFNIINSLGNILVVDDDVSLESRISESKSYSGEYNIPLGASANLFTSTLTNKGYTVDQVTFASLNTTILSNYDVVILSAGVKEATIFNDATKRTALVNYTKNGGKVLVEGGEVGYIYRKQTTEVDINFRRNLLLDSNWISDRSGASLQIAVTNHPIFTTPNTIPTPITVNNGGTSGYGARDEMTVLPGVAGISRIANWTGGTAANGGIFIYNPNNDTSICKNVFYSFAISQFANQTIAQNLIENTIRYMMRDLIPQTKTLNLNVAIEGLLNGNLITPDTITIEIRNASLPYSLVDTKKSLIDQTGQALINFNNVLESTPYYLVIKHRNSIETWSSSTVQFISGFLNYDFTSAQNKAYGNNLKLVNGKWCIYSGDVNQDGFVNSTDVMSVFNDNVNGITGYTNTDLTNDLITEISDLNIVFQNNVLGVERKKPLGSIISQTSE</sequence>
<organism evidence="1">
    <name type="scientific">Ignavibacterium album</name>
    <dbReference type="NCBI Taxonomy" id="591197"/>
    <lineage>
        <taxon>Bacteria</taxon>
        <taxon>Pseudomonadati</taxon>
        <taxon>Ignavibacteriota</taxon>
        <taxon>Ignavibacteria</taxon>
        <taxon>Ignavibacteriales</taxon>
        <taxon>Ignavibacteriaceae</taxon>
        <taxon>Ignavibacterium</taxon>
    </lineage>
</organism>